<feature type="transmembrane region" description="Helical" evidence="1">
    <location>
        <begin position="75"/>
        <end position="97"/>
    </location>
</feature>
<dbReference type="EMBL" id="JACIGW010000002">
    <property type="protein sequence ID" value="MBB4349213.1"/>
    <property type="molecule type" value="Genomic_DNA"/>
</dbReference>
<dbReference type="AlphaFoldDB" id="A0A7W6UZI0"/>
<evidence type="ECO:0000313" key="6">
    <source>
        <dbReference type="Proteomes" id="UP000524535"/>
    </source>
</evidence>
<evidence type="ECO:0000256" key="1">
    <source>
        <dbReference type="SAM" id="Phobius"/>
    </source>
</evidence>
<keyword evidence="1" id="KW-0812">Transmembrane</keyword>
<name>A0A7W6UZI0_9HYPH</name>
<accession>A0A7W6UZI0</accession>
<sequence>MALDPGNAEEELNPMPLPFFLQMAKLPDPFDWLKPRWLKRWTNRQKARNAILHNSRKPKLTPEEARRDHREMLRFLGLNALLGISIGISVGIALIALDIGGLRGLIMRATNPILPLFLVLVPFACLFGGAAAASAILTLPYESKFQEDEEDKSEDEPASR</sequence>
<dbReference type="EMBL" id="JACIHM010000004">
    <property type="protein sequence ID" value="MBB4447198.1"/>
    <property type="molecule type" value="Genomic_DNA"/>
</dbReference>
<keyword evidence="6" id="KW-1185">Reference proteome</keyword>
<feature type="transmembrane region" description="Helical" evidence="1">
    <location>
        <begin position="117"/>
        <end position="139"/>
    </location>
</feature>
<evidence type="ECO:0000313" key="7">
    <source>
        <dbReference type="Proteomes" id="UP000576087"/>
    </source>
</evidence>
<dbReference type="EMBL" id="JACIGY010000004">
    <property type="protein sequence ID" value="MBB4412566.1"/>
    <property type="molecule type" value="Genomic_DNA"/>
</dbReference>
<comment type="caution">
    <text evidence="4">The sequence shown here is derived from an EMBL/GenBank/DDBJ whole genome shotgun (WGS) entry which is preliminary data.</text>
</comment>
<dbReference type="Proteomes" id="UP000524535">
    <property type="component" value="Unassembled WGS sequence"/>
</dbReference>
<reference evidence="5 6" key="1">
    <citation type="submission" date="2020-08" db="EMBL/GenBank/DDBJ databases">
        <title>Genomic Encyclopedia of Type Strains, Phase IV (KMG-V): Genome sequencing to study the core and pangenomes of soil and plant-associated prokaryotes.</title>
        <authorList>
            <person name="Whitman W."/>
        </authorList>
    </citation>
    <scope>NUCLEOTIDE SEQUENCE [LARGE SCALE GENOMIC DNA]</scope>
    <source>
        <strain evidence="3 6">SEMIA 444</strain>
        <strain evidence="2 5">SEMIA 448</strain>
        <strain evidence="4 7">SEMIA 452</strain>
    </source>
</reference>
<dbReference type="Proteomes" id="UP000576087">
    <property type="component" value="Unassembled WGS sequence"/>
</dbReference>
<keyword evidence="1" id="KW-1133">Transmembrane helix</keyword>
<evidence type="ECO:0000313" key="5">
    <source>
        <dbReference type="Proteomes" id="UP000520770"/>
    </source>
</evidence>
<dbReference type="RefSeq" id="WP_246435999.1">
    <property type="nucleotide sequence ID" value="NZ_JACIGW010000002.1"/>
</dbReference>
<gene>
    <name evidence="3" type="ORF">GGE31_003080</name>
    <name evidence="2" type="ORF">GGE33_002955</name>
    <name evidence="4" type="ORF">GGE35_003021</name>
</gene>
<dbReference type="Proteomes" id="UP000520770">
    <property type="component" value="Unassembled WGS sequence"/>
</dbReference>
<proteinExistence type="predicted"/>
<evidence type="ECO:0000313" key="2">
    <source>
        <dbReference type="EMBL" id="MBB4349213.1"/>
    </source>
</evidence>
<keyword evidence="1" id="KW-0472">Membrane</keyword>
<protein>
    <submittedName>
        <fullName evidence="4">Uncharacterized protein</fullName>
    </submittedName>
</protein>
<organism evidence="4 7">
    <name type="scientific">Aliirhizobium cellulosilyticum</name>
    <dbReference type="NCBI Taxonomy" id="393664"/>
    <lineage>
        <taxon>Bacteria</taxon>
        <taxon>Pseudomonadati</taxon>
        <taxon>Pseudomonadota</taxon>
        <taxon>Alphaproteobacteria</taxon>
        <taxon>Hyphomicrobiales</taxon>
        <taxon>Rhizobiaceae</taxon>
        <taxon>Aliirhizobium</taxon>
    </lineage>
</organism>
<evidence type="ECO:0000313" key="4">
    <source>
        <dbReference type="EMBL" id="MBB4447198.1"/>
    </source>
</evidence>
<evidence type="ECO:0000313" key="3">
    <source>
        <dbReference type="EMBL" id="MBB4412566.1"/>
    </source>
</evidence>